<evidence type="ECO:0000256" key="1">
    <source>
        <dbReference type="SAM" id="MobiDB-lite"/>
    </source>
</evidence>
<sequence length="152" mass="16316">MRPPPPDSSSTGRLARYTPDSRRWRYTFAGVSAVAAPILFYYTVRLISSTWSGTLPSLLVLVGSVLTLVAAALPPTLLLAADGGSVSADSGGEDDAIAELKRRYASGDVSEAEFERRLETLIETPFEDRRQPSEPGSRETGRAATGVESELN</sequence>
<dbReference type="RefSeq" id="WP_185193313.1">
    <property type="nucleotide sequence ID" value="NZ_JACKXD010000004.1"/>
</dbReference>
<evidence type="ECO:0000256" key="2">
    <source>
        <dbReference type="SAM" id="Phobius"/>
    </source>
</evidence>
<feature type="transmembrane region" description="Helical" evidence="2">
    <location>
        <begin position="56"/>
        <end position="80"/>
    </location>
</feature>
<reference evidence="4 5" key="1">
    <citation type="submission" date="2020-08" db="EMBL/GenBank/DDBJ databases">
        <authorList>
            <person name="Seo M.-J."/>
        </authorList>
    </citation>
    <scope>NUCLEOTIDE SEQUENCE [LARGE SCALE GENOMIC DNA]</scope>
    <source>
        <strain evidence="4 5">MBLA0160</strain>
    </source>
</reference>
<dbReference type="EMBL" id="JACKXD010000004">
    <property type="protein sequence ID" value="MBB6646932.1"/>
    <property type="molecule type" value="Genomic_DNA"/>
</dbReference>
<keyword evidence="5" id="KW-1185">Reference proteome</keyword>
<dbReference type="Proteomes" id="UP000546257">
    <property type="component" value="Unassembled WGS sequence"/>
</dbReference>
<dbReference type="InterPro" id="IPR018649">
    <property type="entry name" value="SHOCT"/>
</dbReference>
<keyword evidence="2" id="KW-0472">Membrane</keyword>
<evidence type="ECO:0000313" key="4">
    <source>
        <dbReference type="EMBL" id="MBB6646932.1"/>
    </source>
</evidence>
<comment type="caution">
    <text evidence="4">The sequence shown here is derived from an EMBL/GenBank/DDBJ whole genome shotgun (WGS) entry which is preliminary data.</text>
</comment>
<evidence type="ECO:0000259" key="3">
    <source>
        <dbReference type="Pfam" id="PF09851"/>
    </source>
</evidence>
<gene>
    <name evidence="4" type="ORF">H5V44_11665</name>
</gene>
<organism evidence="4 5">
    <name type="scientific">Halobellus ruber</name>
    <dbReference type="NCBI Taxonomy" id="2761102"/>
    <lineage>
        <taxon>Archaea</taxon>
        <taxon>Methanobacteriati</taxon>
        <taxon>Methanobacteriota</taxon>
        <taxon>Stenosarchaea group</taxon>
        <taxon>Halobacteria</taxon>
        <taxon>Halobacteriales</taxon>
        <taxon>Haloferacaceae</taxon>
        <taxon>Halobellus</taxon>
    </lineage>
</organism>
<feature type="region of interest" description="Disordered" evidence="1">
    <location>
        <begin position="120"/>
        <end position="152"/>
    </location>
</feature>
<dbReference type="AlphaFoldDB" id="A0A7J9SK94"/>
<accession>A0A7J9SK94</accession>
<evidence type="ECO:0000313" key="5">
    <source>
        <dbReference type="Proteomes" id="UP000546257"/>
    </source>
</evidence>
<feature type="transmembrane region" description="Helical" evidence="2">
    <location>
        <begin position="26"/>
        <end position="44"/>
    </location>
</feature>
<dbReference type="Pfam" id="PF09851">
    <property type="entry name" value="SHOCT"/>
    <property type="match status" value="1"/>
</dbReference>
<feature type="compositionally biased region" description="Basic and acidic residues" evidence="1">
    <location>
        <begin position="120"/>
        <end position="141"/>
    </location>
</feature>
<proteinExistence type="predicted"/>
<protein>
    <submittedName>
        <fullName evidence="4">SHOCT domain-containing protein</fullName>
    </submittedName>
</protein>
<name>A0A7J9SK94_9EURY</name>
<keyword evidence="2" id="KW-1133">Transmembrane helix</keyword>
<feature type="domain" description="SHOCT" evidence="3">
    <location>
        <begin position="95"/>
        <end position="121"/>
    </location>
</feature>
<keyword evidence="2" id="KW-0812">Transmembrane</keyword>